<sequence>MANSSSATPATTISAPAIAERAPVARTRASHHGSGQCSSGDRSRNVTAITTANTTARSPSSHQNAPAATS</sequence>
<feature type="compositionally biased region" description="Low complexity" evidence="1">
    <location>
        <begin position="1"/>
        <end position="19"/>
    </location>
</feature>
<gene>
    <name evidence="2" type="ORF">C731_2734</name>
</gene>
<name>K5BB28_MYCHD</name>
<evidence type="ECO:0000313" key="3">
    <source>
        <dbReference type="Proteomes" id="UP000006265"/>
    </source>
</evidence>
<dbReference type="PATRIC" id="fig|1122247.3.peg.2627"/>
<feature type="compositionally biased region" description="Low complexity" evidence="1">
    <location>
        <begin position="47"/>
        <end position="56"/>
    </location>
</feature>
<dbReference type="AlphaFoldDB" id="K5BB28"/>
<evidence type="ECO:0000256" key="1">
    <source>
        <dbReference type="SAM" id="MobiDB-lite"/>
    </source>
</evidence>
<feature type="region of interest" description="Disordered" evidence="1">
    <location>
        <begin position="1"/>
        <end position="70"/>
    </location>
</feature>
<protein>
    <submittedName>
        <fullName evidence="2">Uncharacterized protein</fullName>
    </submittedName>
</protein>
<feature type="compositionally biased region" description="Polar residues" evidence="1">
    <location>
        <begin position="57"/>
        <end position="70"/>
    </location>
</feature>
<dbReference type="EMBL" id="AMRA01000074">
    <property type="protein sequence ID" value="EKF23265.1"/>
    <property type="molecule type" value="Genomic_DNA"/>
</dbReference>
<keyword evidence="3" id="KW-1185">Reference proteome</keyword>
<organism evidence="2 3">
    <name type="scientific">Mycolicibacterium hassiacum (strain DSM 44199 / CIP 105218 / JCM 12690 / 3849)</name>
    <name type="common">Mycobacterium hassiacum</name>
    <dbReference type="NCBI Taxonomy" id="1122247"/>
    <lineage>
        <taxon>Bacteria</taxon>
        <taxon>Bacillati</taxon>
        <taxon>Actinomycetota</taxon>
        <taxon>Actinomycetes</taxon>
        <taxon>Mycobacteriales</taxon>
        <taxon>Mycobacteriaceae</taxon>
        <taxon>Mycolicibacterium</taxon>
    </lineage>
</organism>
<reference evidence="2 3" key="1">
    <citation type="journal article" date="2012" name="J. Bacteriol.">
        <title>Genome sequence of Mycobacterium hassiacum DSM 44199, a rare source of heat-stable mycobacterial proteins.</title>
        <authorList>
            <person name="Tiago I."/>
            <person name="Maranha A."/>
            <person name="Mendes V."/>
            <person name="Alarico S."/>
            <person name="Moynihan P.J."/>
            <person name="Clarke A.J."/>
            <person name="Macedo-Ribeiro S."/>
            <person name="Pereira P.J."/>
            <person name="Empadinhas N."/>
        </authorList>
    </citation>
    <scope>NUCLEOTIDE SEQUENCE [LARGE SCALE GENOMIC DNA]</scope>
    <source>
        <strain evidence="3">DSM 44199 / CIP 105218 / JCM 12690 / 3849</strain>
    </source>
</reference>
<accession>K5BB28</accession>
<evidence type="ECO:0000313" key="2">
    <source>
        <dbReference type="EMBL" id="EKF23265.1"/>
    </source>
</evidence>
<comment type="caution">
    <text evidence="2">The sequence shown here is derived from an EMBL/GenBank/DDBJ whole genome shotgun (WGS) entry which is preliminary data.</text>
</comment>
<dbReference type="Proteomes" id="UP000006265">
    <property type="component" value="Unassembled WGS sequence"/>
</dbReference>
<proteinExistence type="predicted"/>